<protein>
    <submittedName>
        <fullName evidence="2">Uncharacterized protein</fullName>
    </submittedName>
</protein>
<dbReference type="Pfam" id="PF12974">
    <property type="entry name" value="Phosphonate-bd"/>
    <property type="match status" value="1"/>
</dbReference>
<gene>
    <name evidence="2" type="ORF">MNBD_GAMMA01-1467</name>
</gene>
<evidence type="ECO:0000313" key="2">
    <source>
        <dbReference type="EMBL" id="VAW36667.1"/>
    </source>
</evidence>
<dbReference type="EMBL" id="UOEW01000148">
    <property type="protein sequence ID" value="VAW36667.1"/>
    <property type="molecule type" value="Genomic_DNA"/>
</dbReference>
<name>A0A3B0VEG5_9ZZZZ</name>
<organism evidence="2">
    <name type="scientific">hydrothermal vent metagenome</name>
    <dbReference type="NCBI Taxonomy" id="652676"/>
    <lineage>
        <taxon>unclassified sequences</taxon>
        <taxon>metagenomes</taxon>
        <taxon>ecological metagenomes</taxon>
    </lineage>
</organism>
<keyword evidence="1" id="KW-1133">Transmembrane helix</keyword>
<reference evidence="2" key="1">
    <citation type="submission" date="2018-06" db="EMBL/GenBank/DDBJ databases">
        <authorList>
            <person name="Zhirakovskaya E."/>
        </authorList>
    </citation>
    <scope>NUCLEOTIDE SEQUENCE</scope>
</reference>
<keyword evidence="1" id="KW-0472">Membrane</keyword>
<evidence type="ECO:0000256" key="1">
    <source>
        <dbReference type="SAM" id="Phobius"/>
    </source>
</evidence>
<dbReference type="AlphaFoldDB" id="A0A3B0VEG5"/>
<feature type="transmembrane region" description="Helical" evidence="1">
    <location>
        <begin position="32"/>
        <end position="50"/>
    </location>
</feature>
<keyword evidence="1" id="KW-0812">Transmembrane</keyword>
<accession>A0A3B0VEG5</accession>
<dbReference type="SUPFAM" id="SSF53850">
    <property type="entry name" value="Periplasmic binding protein-like II"/>
    <property type="match status" value="1"/>
</dbReference>
<sequence length="294" mass="33648">MQIHCKYNIILSIRKVYLGTNKVPKISFSSPSFWFLCKVLVLIVILSPVVHANKYTLVIEPTFPPEQGRQVYEPLRQWLQKKTGHDIEIIIDNSYYFYWRKANSNRMPDFTLDAPHIAAFRAKKKNYTAIATTIEPLSFHLIALDEPAPGQSVQDFMVSKKIVMLPSPSLASIFFNQWFTDLFASPIKNVKVLSWQETVEVIFDGGAVAAIVPDWMFNLYPNFTSLMQSRELPGATFMVSPNVSQDVRENFQKALLSLIDDEAAYDILTELNTEGFKKPDSSEYDELIKLLPIR</sequence>
<proteinExistence type="predicted"/>